<reference evidence="5 6" key="1">
    <citation type="journal article" date="2023" name="IMA Fungus">
        <title>Comparative genomic study of the Penicillium genus elucidates a diverse pangenome and 15 lateral gene transfer events.</title>
        <authorList>
            <person name="Petersen C."/>
            <person name="Sorensen T."/>
            <person name="Nielsen M.R."/>
            <person name="Sondergaard T.E."/>
            <person name="Sorensen J.L."/>
            <person name="Fitzpatrick D.A."/>
            <person name="Frisvad J.C."/>
            <person name="Nielsen K.L."/>
        </authorList>
    </citation>
    <scope>NUCLEOTIDE SEQUENCE [LARGE SCALE GENOMIC DNA]</scope>
    <source>
        <strain evidence="5 6">IBT 29057</strain>
    </source>
</reference>
<protein>
    <submittedName>
        <fullName evidence="5">Chitinase 2</fullName>
    </submittedName>
</protein>
<dbReference type="InterPro" id="IPR001223">
    <property type="entry name" value="Glyco_hydro18_cat"/>
</dbReference>
<dbReference type="GO" id="GO:0005975">
    <property type="term" value="P:carbohydrate metabolic process"/>
    <property type="evidence" value="ECO:0007669"/>
    <property type="project" value="InterPro"/>
</dbReference>
<evidence type="ECO:0000256" key="1">
    <source>
        <dbReference type="ARBA" id="ARBA00022801"/>
    </source>
</evidence>
<keyword evidence="3" id="KW-0732">Signal</keyword>
<keyword evidence="1" id="KW-0378">Hydrolase</keyword>
<dbReference type="Proteomes" id="UP001216150">
    <property type="component" value="Unassembled WGS sequence"/>
</dbReference>
<name>A0AAD6DAF4_9EURO</name>
<dbReference type="PROSITE" id="PS51910">
    <property type="entry name" value="GH18_2"/>
    <property type="match status" value="1"/>
</dbReference>
<dbReference type="Gene3D" id="3.20.20.80">
    <property type="entry name" value="Glycosidases"/>
    <property type="match status" value="1"/>
</dbReference>
<feature type="signal peptide" evidence="3">
    <location>
        <begin position="1"/>
        <end position="22"/>
    </location>
</feature>
<dbReference type="InterPro" id="IPR050542">
    <property type="entry name" value="Glycosyl_Hydrlase18_Chitinase"/>
</dbReference>
<sequence>MGGMMLRLVLFAGLLLGTIVSAVPLEGDDDVHSSHFLNVIYWGQNGGNAIEDNDLSMYCVPESGIDIIVLAFLYEHGNGNTIASGTIGQSCSILPNGESFQCEDLGAAIKKCQANGVKVLLSLGGATGAYSLSSQQEAEAIGQHLWDAYGNTKNDVVHRPFGTTFVNGWDFDIETSGGIECYQYLINNLRSNFNSDVSNEYYITGAPQCPIPEPNMQQIIANSQFDYLWVQFYNNPSCSVNGAINFGSWVTNIAGTASSNAKILIGLPASPYAATGTYDGAQYYLQPSALAALLREFTSYPQLGGVMLWSAGFSDSNTNNGCNYAQQARKIFNTGSPC</sequence>
<keyword evidence="6" id="KW-1185">Reference proteome</keyword>
<proteinExistence type="predicted"/>
<evidence type="ECO:0000256" key="3">
    <source>
        <dbReference type="SAM" id="SignalP"/>
    </source>
</evidence>
<evidence type="ECO:0000313" key="6">
    <source>
        <dbReference type="Proteomes" id="UP001216150"/>
    </source>
</evidence>
<accession>A0AAD6DAF4</accession>
<feature type="chain" id="PRO_5042174881" evidence="3">
    <location>
        <begin position="23"/>
        <end position="338"/>
    </location>
</feature>
<dbReference type="Pfam" id="PF00704">
    <property type="entry name" value="Glyco_hydro_18"/>
    <property type="match status" value="1"/>
</dbReference>
<evidence type="ECO:0000259" key="4">
    <source>
        <dbReference type="PROSITE" id="PS51910"/>
    </source>
</evidence>
<dbReference type="GO" id="GO:0005576">
    <property type="term" value="C:extracellular region"/>
    <property type="evidence" value="ECO:0007669"/>
    <property type="project" value="TreeGrafter"/>
</dbReference>
<evidence type="ECO:0000313" key="5">
    <source>
        <dbReference type="EMBL" id="KAJ5569155.1"/>
    </source>
</evidence>
<dbReference type="InterPro" id="IPR017853">
    <property type="entry name" value="GH"/>
</dbReference>
<dbReference type="PANTHER" id="PTHR45708:SF49">
    <property type="entry name" value="ENDOCHITINASE"/>
    <property type="match status" value="1"/>
</dbReference>
<comment type="caution">
    <text evidence="5">The sequence shown here is derived from an EMBL/GenBank/DDBJ whole genome shotgun (WGS) entry which is preliminary data.</text>
</comment>
<dbReference type="EMBL" id="JAQJAC010000010">
    <property type="protein sequence ID" value="KAJ5569155.1"/>
    <property type="molecule type" value="Genomic_DNA"/>
</dbReference>
<dbReference type="PANTHER" id="PTHR45708">
    <property type="entry name" value="ENDOCHITINASE"/>
    <property type="match status" value="1"/>
</dbReference>
<gene>
    <name evidence="5" type="ORF">N7450_011641</name>
</gene>
<dbReference type="SUPFAM" id="SSF51445">
    <property type="entry name" value="(Trans)glycosidases"/>
    <property type="match status" value="1"/>
</dbReference>
<dbReference type="AlphaFoldDB" id="A0AAD6DAF4"/>
<keyword evidence="2" id="KW-0326">Glycosidase</keyword>
<evidence type="ECO:0000256" key="2">
    <source>
        <dbReference type="ARBA" id="ARBA00023295"/>
    </source>
</evidence>
<dbReference type="GO" id="GO:0004568">
    <property type="term" value="F:chitinase activity"/>
    <property type="evidence" value="ECO:0007669"/>
    <property type="project" value="TreeGrafter"/>
</dbReference>
<organism evidence="5 6">
    <name type="scientific">Penicillium hetheringtonii</name>
    <dbReference type="NCBI Taxonomy" id="911720"/>
    <lineage>
        <taxon>Eukaryota</taxon>
        <taxon>Fungi</taxon>
        <taxon>Dikarya</taxon>
        <taxon>Ascomycota</taxon>
        <taxon>Pezizomycotina</taxon>
        <taxon>Eurotiomycetes</taxon>
        <taxon>Eurotiomycetidae</taxon>
        <taxon>Eurotiales</taxon>
        <taxon>Aspergillaceae</taxon>
        <taxon>Penicillium</taxon>
    </lineage>
</organism>
<feature type="domain" description="GH18" evidence="4">
    <location>
        <begin position="36"/>
        <end position="335"/>
    </location>
</feature>